<evidence type="ECO:0000259" key="11">
    <source>
        <dbReference type="PROSITE" id="PS50112"/>
    </source>
</evidence>
<reference evidence="13 14" key="1">
    <citation type="submission" date="2024-04" db="EMBL/GenBank/DDBJ databases">
        <title>Genome sequencing and metabolic network reconstruction of aminoacids and betaine degradation by Anoxynatronum sibiricum.</title>
        <authorList>
            <person name="Detkova E.N."/>
            <person name="Boltjanskaja Y.V."/>
            <person name="Mardanov A.V."/>
            <person name="Kevbrin V."/>
        </authorList>
    </citation>
    <scope>NUCLEOTIDE SEQUENCE [LARGE SCALE GENOMIC DNA]</scope>
    <source>
        <strain evidence="13 14">Z-7981</strain>
    </source>
</reference>
<dbReference type="SMART" id="SM00388">
    <property type="entry name" value="HisKA"/>
    <property type="match status" value="1"/>
</dbReference>
<organism evidence="13 14">
    <name type="scientific">Anoxynatronum sibiricum</name>
    <dbReference type="NCBI Taxonomy" id="210623"/>
    <lineage>
        <taxon>Bacteria</taxon>
        <taxon>Bacillati</taxon>
        <taxon>Bacillota</taxon>
        <taxon>Clostridia</taxon>
        <taxon>Eubacteriales</taxon>
        <taxon>Clostridiaceae</taxon>
        <taxon>Anoxynatronum</taxon>
    </lineage>
</organism>
<dbReference type="RefSeq" id="WP_343186805.1">
    <property type="nucleotide sequence ID" value="NZ_JBCITM010000017.1"/>
</dbReference>
<dbReference type="InterPro" id="IPR011006">
    <property type="entry name" value="CheY-like_superfamily"/>
</dbReference>
<dbReference type="Gene3D" id="3.40.50.2300">
    <property type="match status" value="2"/>
</dbReference>
<feature type="domain" description="Response regulatory" evidence="10">
    <location>
        <begin position="693"/>
        <end position="809"/>
    </location>
</feature>
<dbReference type="SMART" id="SM00387">
    <property type="entry name" value="HATPase_c"/>
    <property type="match status" value="1"/>
</dbReference>
<keyword evidence="14" id="KW-1185">Reference proteome</keyword>
<dbReference type="InterPro" id="IPR001610">
    <property type="entry name" value="PAC"/>
</dbReference>
<gene>
    <name evidence="13" type="ORF">AAIG11_13600</name>
</gene>
<dbReference type="Pfam" id="PF08447">
    <property type="entry name" value="PAS_3"/>
    <property type="match status" value="1"/>
</dbReference>
<evidence type="ECO:0000256" key="5">
    <source>
        <dbReference type="ARBA" id="ARBA00022777"/>
    </source>
</evidence>
<evidence type="ECO:0000313" key="14">
    <source>
        <dbReference type="Proteomes" id="UP001407405"/>
    </source>
</evidence>
<dbReference type="Pfam" id="PF08448">
    <property type="entry name" value="PAS_4"/>
    <property type="match status" value="1"/>
</dbReference>
<dbReference type="GO" id="GO:0005524">
    <property type="term" value="F:ATP binding"/>
    <property type="evidence" value="ECO:0007669"/>
    <property type="project" value="UniProtKB-KW"/>
</dbReference>
<dbReference type="Pfam" id="PF00072">
    <property type="entry name" value="Response_reg"/>
    <property type="match status" value="1"/>
</dbReference>
<evidence type="ECO:0000256" key="8">
    <source>
        <dbReference type="PROSITE-ProRule" id="PRU00169"/>
    </source>
</evidence>
<keyword evidence="6" id="KW-0902">Two-component regulatory system</keyword>
<dbReference type="InterPro" id="IPR001789">
    <property type="entry name" value="Sig_transdc_resp-reg_receiver"/>
</dbReference>
<keyword evidence="5" id="KW-0418">Kinase</keyword>
<evidence type="ECO:0000259" key="10">
    <source>
        <dbReference type="PROSITE" id="PS50110"/>
    </source>
</evidence>
<dbReference type="NCBIfam" id="TIGR00229">
    <property type="entry name" value="sensory_box"/>
    <property type="match status" value="1"/>
</dbReference>
<dbReference type="InterPro" id="IPR000700">
    <property type="entry name" value="PAS-assoc_C"/>
</dbReference>
<dbReference type="PRINTS" id="PR00344">
    <property type="entry name" value="BCTRLSENSOR"/>
</dbReference>
<dbReference type="Gene3D" id="3.30.565.10">
    <property type="entry name" value="Histidine kinase-like ATPase, C-terminal domain"/>
    <property type="match status" value="1"/>
</dbReference>
<dbReference type="SUPFAM" id="SSF55785">
    <property type="entry name" value="PYP-like sensor domain (PAS domain)"/>
    <property type="match status" value="2"/>
</dbReference>
<evidence type="ECO:0000256" key="2">
    <source>
        <dbReference type="ARBA" id="ARBA00012438"/>
    </source>
</evidence>
<dbReference type="CDD" id="cd16922">
    <property type="entry name" value="HATPase_EvgS-ArcB-TorS-like"/>
    <property type="match status" value="1"/>
</dbReference>
<dbReference type="InterPro" id="IPR035965">
    <property type="entry name" value="PAS-like_dom_sf"/>
</dbReference>
<dbReference type="InterPro" id="IPR005467">
    <property type="entry name" value="His_kinase_dom"/>
</dbReference>
<dbReference type="CDD" id="cd00082">
    <property type="entry name" value="HisKA"/>
    <property type="match status" value="1"/>
</dbReference>
<dbReference type="SUPFAM" id="SSF55874">
    <property type="entry name" value="ATPase domain of HSP90 chaperone/DNA topoisomerase II/histidine kinase"/>
    <property type="match status" value="1"/>
</dbReference>
<accession>A0ABU9VWG9</accession>
<evidence type="ECO:0000256" key="3">
    <source>
        <dbReference type="ARBA" id="ARBA00018672"/>
    </source>
</evidence>
<feature type="modified residue" description="4-aspartylphosphate" evidence="8">
    <location>
        <position position="742"/>
    </location>
</feature>
<dbReference type="PROSITE" id="PS50112">
    <property type="entry name" value="PAS"/>
    <property type="match status" value="1"/>
</dbReference>
<evidence type="ECO:0000259" key="9">
    <source>
        <dbReference type="PROSITE" id="PS50109"/>
    </source>
</evidence>
<dbReference type="PROSITE" id="PS50109">
    <property type="entry name" value="HIS_KIN"/>
    <property type="match status" value="1"/>
</dbReference>
<sequence length="818" mass="92786">MNKPSLKNRRKKIVLKRYHETNEQLSAILNIQQEMICRFTAEGVLVYVNEAYCRAFGKKREELQGCSFFQLIPQEQHQAVREKIKHLIATGETITYEHQVLDQGGHRRWQQWTDTVAKRENGQVVELQSCGHDITRRVNLEQELRAHQLFLNTLLTNTPAVIYAYRINGKGEVTISYVSPNIEAVLGASYTSFINSYDEWCRRIHPDDLENYLQVKSKGDGKVEFRVFDQWGRIRWLYDQQRVLQDLGNHKEVVGSLWEITDRKMAEAVSQRAVKEARTANETKSRFLAKTSHEIRNPINGMMGALQLLENTALDNRQKRYVSQLSQSSENLTRILDDILDISKMEAGKLTLEHVTIELMDLVDTATVPYIQQAQQKGLEIEKMLLPSLHTQIKGDPVRIRQIISNMLSNAIKFTENGRVRIRSMIEETESEVKILGGAVGKQFIIQVQDTGIGMTDEVQRTLFEPFIQAEASFTRRYGGTGLGMTIVNELVSLMQGNIRVESKPDIGTTITVTIPVEIISDTTTLLKDDEQLKGSHFLLVNLSSGEGHGMTTILEKLGCHVTSVEEVEQALKVLMNQEETQTLYQGVIMAEKLKGMTSDDFVDIIRKIPSISQTPCCLHHSFSMMDRMNDAEQGQIVHWQRYDAVMGTPLKRSEVIASLLKMQRTNGKKAEEKSTAFREGDESLQEVPVPLEILVAEDQEGNRELVLEMLHISGYKATTVANGEEAIKACEGKAFDLIFMDWQMPYVNGDEATRRIQEGSAEKKPLIVAMTAVVMPEEKKACLKAGVAGIMEKPIKMKTLKHWLKQAALLREENQPK</sequence>
<dbReference type="SMART" id="SM00086">
    <property type="entry name" value="PAC"/>
    <property type="match status" value="2"/>
</dbReference>
<keyword evidence="13" id="KW-0547">Nucleotide-binding</keyword>
<dbReference type="InterPro" id="IPR000014">
    <property type="entry name" value="PAS"/>
</dbReference>
<evidence type="ECO:0000256" key="1">
    <source>
        <dbReference type="ARBA" id="ARBA00000085"/>
    </source>
</evidence>
<evidence type="ECO:0000256" key="6">
    <source>
        <dbReference type="ARBA" id="ARBA00023012"/>
    </source>
</evidence>
<evidence type="ECO:0000256" key="7">
    <source>
        <dbReference type="ARBA" id="ARBA00024867"/>
    </source>
</evidence>
<feature type="domain" description="PAS" evidence="11">
    <location>
        <begin position="21"/>
        <end position="91"/>
    </location>
</feature>
<dbReference type="InterPro" id="IPR003661">
    <property type="entry name" value="HisK_dim/P_dom"/>
</dbReference>
<dbReference type="EMBL" id="JBCITM010000017">
    <property type="protein sequence ID" value="MEN1761518.1"/>
    <property type="molecule type" value="Genomic_DNA"/>
</dbReference>
<feature type="domain" description="PAC" evidence="12">
    <location>
        <begin position="94"/>
        <end position="146"/>
    </location>
</feature>
<dbReference type="InterPro" id="IPR004358">
    <property type="entry name" value="Sig_transdc_His_kin-like_C"/>
</dbReference>
<dbReference type="Gene3D" id="1.10.287.130">
    <property type="match status" value="1"/>
</dbReference>
<dbReference type="CDD" id="cd00130">
    <property type="entry name" value="PAS"/>
    <property type="match status" value="1"/>
</dbReference>
<dbReference type="InterPro" id="IPR036097">
    <property type="entry name" value="HisK_dim/P_sf"/>
</dbReference>
<dbReference type="CDD" id="cd17546">
    <property type="entry name" value="REC_hyHK_CKI1_RcsC-like"/>
    <property type="match status" value="1"/>
</dbReference>
<proteinExistence type="predicted"/>
<name>A0ABU9VWG9_9CLOT</name>
<comment type="catalytic activity">
    <reaction evidence="1">
        <text>ATP + protein L-histidine = ADP + protein N-phospho-L-histidine.</text>
        <dbReference type="EC" id="2.7.13.3"/>
    </reaction>
</comment>
<dbReference type="Pfam" id="PF02518">
    <property type="entry name" value="HATPase_c"/>
    <property type="match status" value="1"/>
</dbReference>
<dbReference type="Pfam" id="PF00512">
    <property type="entry name" value="HisKA"/>
    <property type="match status" value="1"/>
</dbReference>
<protein>
    <recommendedName>
        <fullName evidence="3">Stage 0 sporulation protein A homolog</fullName>
        <ecNumber evidence="2">2.7.13.3</ecNumber>
    </recommendedName>
</protein>
<dbReference type="EC" id="2.7.13.3" evidence="2"/>
<dbReference type="InterPro" id="IPR013655">
    <property type="entry name" value="PAS_fold_3"/>
</dbReference>
<dbReference type="SMART" id="SM00091">
    <property type="entry name" value="PAS"/>
    <property type="match status" value="2"/>
</dbReference>
<comment type="function">
    <text evidence="7">May play the central regulatory role in sporulation. It may be an element of the effector pathway responsible for the activation of sporulation genes in response to nutritional stress. Spo0A may act in concert with spo0H (a sigma factor) to control the expression of some genes that are critical to the sporulation process.</text>
</comment>
<dbReference type="PANTHER" id="PTHR45339:SF1">
    <property type="entry name" value="HYBRID SIGNAL TRANSDUCTION HISTIDINE KINASE J"/>
    <property type="match status" value="1"/>
</dbReference>
<evidence type="ECO:0000313" key="13">
    <source>
        <dbReference type="EMBL" id="MEN1761518.1"/>
    </source>
</evidence>
<dbReference type="PROSITE" id="PS50113">
    <property type="entry name" value="PAC"/>
    <property type="match status" value="1"/>
</dbReference>
<dbReference type="InterPro" id="IPR003594">
    <property type="entry name" value="HATPase_dom"/>
</dbReference>
<keyword evidence="13" id="KW-0067">ATP-binding</keyword>
<dbReference type="PROSITE" id="PS50110">
    <property type="entry name" value="RESPONSE_REGULATORY"/>
    <property type="match status" value="1"/>
</dbReference>
<dbReference type="InterPro" id="IPR036890">
    <property type="entry name" value="HATPase_C_sf"/>
</dbReference>
<dbReference type="Gene3D" id="3.30.450.20">
    <property type="entry name" value="PAS domain"/>
    <property type="match status" value="2"/>
</dbReference>
<evidence type="ECO:0000259" key="12">
    <source>
        <dbReference type="PROSITE" id="PS50113"/>
    </source>
</evidence>
<comment type="caution">
    <text evidence="13">The sequence shown here is derived from an EMBL/GenBank/DDBJ whole genome shotgun (WGS) entry which is preliminary data.</text>
</comment>
<keyword evidence="5" id="KW-0808">Transferase</keyword>
<dbReference type="SUPFAM" id="SSF52172">
    <property type="entry name" value="CheY-like"/>
    <property type="match status" value="2"/>
</dbReference>
<evidence type="ECO:0000256" key="4">
    <source>
        <dbReference type="ARBA" id="ARBA00022553"/>
    </source>
</evidence>
<dbReference type="SMART" id="SM00448">
    <property type="entry name" value="REC"/>
    <property type="match status" value="1"/>
</dbReference>
<dbReference type="SUPFAM" id="SSF47384">
    <property type="entry name" value="Homodimeric domain of signal transducing histidine kinase"/>
    <property type="match status" value="1"/>
</dbReference>
<dbReference type="InterPro" id="IPR013656">
    <property type="entry name" value="PAS_4"/>
</dbReference>
<dbReference type="PANTHER" id="PTHR45339">
    <property type="entry name" value="HYBRID SIGNAL TRANSDUCTION HISTIDINE KINASE J"/>
    <property type="match status" value="1"/>
</dbReference>
<dbReference type="Proteomes" id="UP001407405">
    <property type="component" value="Unassembled WGS sequence"/>
</dbReference>
<feature type="domain" description="Histidine kinase" evidence="9">
    <location>
        <begin position="290"/>
        <end position="519"/>
    </location>
</feature>
<keyword evidence="4 8" id="KW-0597">Phosphoprotein</keyword>